<dbReference type="InterPro" id="IPR036388">
    <property type="entry name" value="WH-like_DNA-bd_sf"/>
</dbReference>
<dbReference type="Gene3D" id="1.20.5.340">
    <property type="match status" value="1"/>
</dbReference>
<keyword evidence="7 10" id="KW-0238">DNA-binding</keyword>
<dbReference type="Pfam" id="PF00250">
    <property type="entry name" value="Forkhead"/>
    <property type="match status" value="1"/>
</dbReference>
<evidence type="ECO:0000256" key="2">
    <source>
        <dbReference type="ARBA" id="ARBA00022491"/>
    </source>
</evidence>
<dbReference type="PRINTS" id="PR00053">
    <property type="entry name" value="FORKHEAD"/>
</dbReference>
<evidence type="ECO:0000256" key="9">
    <source>
        <dbReference type="ARBA" id="ARBA00023242"/>
    </source>
</evidence>
<keyword evidence="3" id="KW-0479">Metal-binding</keyword>
<keyword evidence="5" id="KW-0862">Zinc</keyword>
<dbReference type="InParanoid" id="A0A6J2W9S8"/>
<keyword evidence="2" id="KW-0678">Repressor</keyword>
<dbReference type="PANTHER" id="PTHR45796:SF2">
    <property type="entry name" value="FORKHEAD BOX P3"/>
    <property type="match status" value="1"/>
</dbReference>
<dbReference type="Pfam" id="PF16159">
    <property type="entry name" value="FOXP-CC"/>
    <property type="match status" value="1"/>
</dbReference>
<keyword evidence="6" id="KW-0805">Transcription regulation</keyword>
<evidence type="ECO:0000256" key="8">
    <source>
        <dbReference type="ARBA" id="ARBA00023163"/>
    </source>
</evidence>
<keyword evidence="4" id="KW-0863">Zinc-finger</keyword>
<comment type="subcellular location">
    <subcellularLocation>
        <location evidence="1 10">Nucleus</location>
    </subcellularLocation>
</comment>
<keyword evidence="12" id="KW-1185">Reference proteome</keyword>
<dbReference type="CDD" id="cd20066">
    <property type="entry name" value="FH_FOXP3"/>
    <property type="match status" value="1"/>
</dbReference>
<gene>
    <name evidence="13" type="primary">foxp3b</name>
</gene>
<dbReference type="RefSeq" id="XP_030641018.1">
    <property type="nucleotide sequence ID" value="XM_030785158.1"/>
</dbReference>
<evidence type="ECO:0000256" key="5">
    <source>
        <dbReference type="ARBA" id="ARBA00022833"/>
    </source>
</evidence>
<name>A0A6J2W9S8_CHACN</name>
<dbReference type="OrthoDB" id="5830876at2759"/>
<evidence type="ECO:0000259" key="11">
    <source>
        <dbReference type="PROSITE" id="PS50039"/>
    </source>
</evidence>
<sequence length="247" mass="28607">MNQDIESGSAQIRSKGSSSLFINGRCTWPGCDSCFEEYPYFLKHLNNDHAFGDKAIAQWKIQQELVQHLENQLIVEKEKLQAMHHHLNLPEHRSVHMRAVSDWPGRLSVSGPLSMVTYGAAESVSKGPAELGQQGSWNTPVPNLLADFITGLEYYKHTNVRPPYTYAFLIRWSILESPDKQRTLNEIYNWFQRMFFYFRHNTATWKNAVRHNLSLHKCFVRVEGGKGAVWTVDEAEFQRRKGQKLNR</sequence>
<dbReference type="PROSITE" id="PS50039">
    <property type="entry name" value="FORK_HEAD_3"/>
    <property type="match status" value="1"/>
</dbReference>
<dbReference type="PROSITE" id="PS00658">
    <property type="entry name" value="FORK_HEAD_2"/>
    <property type="match status" value="1"/>
</dbReference>
<dbReference type="GO" id="GO:0000978">
    <property type="term" value="F:RNA polymerase II cis-regulatory region sequence-specific DNA binding"/>
    <property type="evidence" value="ECO:0007669"/>
    <property type="project" value="TreeGrafter"/>
</dbReference>
<dbReference type="FunFam" id="1.10.10.10:FF:000010">
    <property type="entry name" value="Forkhead box P2 isoform B"/>
    <property type="match status" value="1"/>
</dbReference>
<evidence type="ECO:0000256" key="1">
    <source>
        <dbReference type="ARBA" id="ARBA00004123"/>
    </source>
</evidence>
<dbReference type="InterPro" id="IPR047413">
    <property type="entry name" value="FH_FOXP3"/>
</dbReference>
<keyword evidence="8" id="KW-0804">Transcription</keyword>
<dbReference type="GO" id="GO:0008270">
    <property type="term" value="F:zinc ion binding"/>
    <property type="evidence" value="ECO:0007669"/>
    <property type="project" value="UniProtKB-KW"/>
</dbReference>
<dbReference type="InterPro" id="IPR036390">
    <property type="entry name" value="WH_DNA-bd_sf"/>
</dbReference>
<dbReference type="AlphaFoldDB" id="A0A6J2W9S8"/>
<feature type="DNA-binding region" description="Fork-head" evidence="10">
    <location>
        <begin position="161"/>
        <end position="247"/>
    </location>
</feature>
<dbReference type="InterPro" id="IPR032354">
    <property type="entry name" value="FOXP-CC"/>
</dbReference>
<organism evidence="12 13">
    <name type="scientific">Chanos chanos</name>
    <name type="common">Milkfish</name>
    <name type="synonym">Mugil chanos</name>
    <dbReference type="NCBI Taxonomy" id="29144"/>
    <lineage>
        <taxon>Eukaryota</taxon>
        <taxon>Metazoa</taxon>
        <taxon>Chordata</taxon>
        <taxon>Craniata</taxon>
        <taxon>Vertebrata</taxon>
        <taxon>Euteleostomi</taxon>
        <taxon>Actinopterygii</taxon>
        <taxon>Neopterygii</taxon>
        <taxon>Teleostei</taxon>
        <taxon>Ostariophysi</taxon>
        <taxon>Gonorynchiformes</taxon>
        <taxon>Chanidae</taxon>
        <taxon>Chanos</taxon>
    </lineage>
</organism>
<evidence type="ECO:0000256" key="7">
    <source>
        <dbReference type="ARBA" id="ARBA00023125"/>
    </source>
</evidence>
<dbReference type="InterPro" id="IPR030456">
    <property type="entry name" value="TF_fork_head_CS_2"/>
</dbReference>
<reference evidence="13" key="1">
    <citation type="submission" date="2025-08" db="UniProtKB">
        <authorList>
            <consortium name="RefSeq"/>
        </authorList>
    </citation>
    <scope>IDENTIFICATION</scope>
</reference>
<dbReference type="InterPro" id="IPR050998">
    <property type="entry name" value="FOXP"/>
</dbReference>
<dbReference type="SMART" id="SM00339">
    <property type="entry name" value="FH"/>
    <property type="match status" value="1"/>
</dbReference>
<dbReference type="Proteomes" id="UP000504632">
    <property type="component" value="Chromosome 9"/>
</dbReference>
<evidence type="ECO:0000256" key="4">
    <source>
        <dbReference type="ARBA" id="ARBA00022771"/>
    </source>
</evidence>
<protein>
    <submittedName>
        <fullName evidence="13">Forkhead box protein P3</fullName>
    </submittedName>
</protein>
<evidence type="ECO:0000256" key="6">
    <source>
        <dbReference type="ARBA" id="ARBA00023015"/>
    </source>
</evidence>
<dbReference type="Gene3D" id="1.10.10.10">
    <property type="entry name" value="Winged helix-like DNA-binding domain superfamily/Winged helix DNA-binding domain"/>
    <property type="match status" value="1"/>
</dbReference>
<dbReference type="GeneID" id="115821332"/>
<accession>A0A6J2W9S8</accession>
<dbReference type="CTD" id="101886699"/>
<dbReference type="PANTHER" id="PTHR45796">
    <property type="entry name" value="FORKHEAD BOX P, ISOFORM C"/>
    <property type="match status" value="1"/>
</dbReference>
<evidence type="ECO:0000256" key="10">
    <source>
        <dbReference type="PROSITE-ProRule" id="PRU00089"/>
    </source>
</evidence>
<evidence type="ECO:0000256" key="3">
    <source>
        <dbReference type="ARBA" id="ARBA00022723"/>
    </source>
</evidence>
<keyword evidence="9 10" id="KW-0539">Nucleus</keyword>
<dbReference type="SUPFAM" id="SSF46785">
    <property type="entry name" value="Winged helix' DNA-binding domain"/>
    <property type="match status" value="1"/>
</dbReference>
<dbReference type="InterPro" id="IPR001766">
    <property type="entry name" value="Fork_head_dom"/>
</dbReference>
<proteinExistence type="predicted"/>
<dbReference type="GO" id="GO:0005634">
    <property type="term" value="C:nucleus"/>
    <property type="evidence" value="ECO:0007669"/>
    <property type="project" value="UniProtKB-SubCell"/>
</dbReference>
<feature type="domain" description="Fork-head" evidence="11">
    <location>
        <begin position="161"/>
        <end position="247"/>
    </location>
</feature>
<evidence type="ECO:0000313" key="13">
    <source>
        <dbReference type="RefSeq" id="XP_030641018.1"/>
    </source>
</evidence>
<dbReference type="GO" id="GO:0001227">
    <property type="term" value="F:DNA-binding transcription repressor activity, RNA polymerase II-specific"/>
    <property type="evidence" value="ECO:0007669"/>
    <property type="project" value="TreeGrafter"/>
</dbReference>
<evidence type="ECO:0000313" key="12">
    <source>
        <dbReference type="Proteomes" id="UP000504632"/>
    </source>
</evidence>